<dbReference type="Gene3D" id="1.25.40.20">
    <property type="entry name" value="Ankyrin repeat-containing domain"/>
    <property type="match status" value="4"/>
</dbReference>
<dbReference type="InterPro" id="IPR052050">
    <property type="entry name" value="SecEffector_AnkRepeat"/>
</dbReference>
<dbReference type="EMBL" id="CAADRA010005583">
    <property type="protein sequence ID" value="VFT91400.1"/>
    <property type="molecule type" value="Genomic_DNA"/>
</dbReference>
<dbReference type="InterPro" id="IPR036770">
    <property type="entry name" value="Ankyrin_rpt-contain_sf"/>
</dbReference>
<reference evidence="2 3" key="1">
    <citation type="submission" date="2019-03" db="EMBL/GenBank/DDBJ databases">
        <authorList>
            <person name="Gaulin E."/>
            <person name="Dumas B."/>
        </authorList>
    </citation>
    <scope>NUCLEOTIDE SEQUENCE [LARGE SCALE GENOMIC DNA]</scope>
    <source>
        <strain evidence="2">CBS 568.67</strain>
    </source>
</reference>
<keyword evidence="3" id="KW-1185">Reference proteome</keyword>
<dbReference type="Pfam" id="PF12796">
    <property type="entry name" value="Ank_2"/>
    <property type="match status" value="1"/>
</dbReference>
<dbReference type="AlphaFoldDB" id="A0A485L118"/>
<accession>A0A485L118</accession>
<proteinExistence type="predicted"/>
<dbReference type="SUPFAM" id="SSF48403">
    <property type="entry name" value="Ankyrin repeat"/>
    <property type="match status" value="1"/>
</dbReference>
<dbReference type="InterPro" id="IPR002110">
    <property type="entry name" value="Ankyrin_rpt"/>
</dbReference>
<reference evidence="1" key="2">
    <citation type="submission" date="2019-06" db="EMBL/GenBank/DDBJ databases">
        <title>Genomics analysis of Aphanomyces spp. identifies a new class of oomycete effector associated with host adaptation.</title>
        <authorList>
            <person name="Gaulin E."/>
        </authorList>
    </citation>
    <scope>NUCLEOTIDE SEQUENCE</scope>
    <source>
        <strain evidence="1">CBS 578.67</strain>
    </source>
</reference>
<dbReference type="PANTHER" id="PTHR46586:SF3">
    <property type="entry name" value="ANKYRIN REPEAT-CONTAINING PROTEIN"/>
    <property type="match status" value="1"/>
</dbReference>
<evidence type="ECO:0000313" key="3">
    <source>
        <dbReference type="Proteomes" id="UP000332933"/>
    </source>
</evidence>
<organism evidence="2 3">
    <name type="scientific">Aphanomyces stellatus</name>
    <dbReference type="NCBI Taxonomy" id="120398"/>
    <lineage>
        <taxon>Eukaryota</taxon>
        <taxon>Sar</taxon>
        <taxon>Stramenopiles</taxon>
        <taxon>Oomycota</taxon>
        <taxon>Saprolegniomycetes</taxon>
        <taxon>Saprolegniales</taxon>
        <taxon>Verrucalvaceae</taxon>
        <taxon>Aphanomyces</taxon>
    </lineage>
</organism>
<dbReference type="OrthoDB" id="90993at2759"/>
<sequence length="486" mass="54274">MTNSAAAETVLLSETLFRIISAFQHGMYADVRPLKALERVSSYEIQHGTSMSSNHRAALARADALLAPWYAAYGTLHIQCLFQWFKHTYDVVAAHAVYFGHLEVLEYIHGVYTIGFFRDLPLLNMAAANGHLHVLTFLHMHRYMACLEHYAGWSSRALTWAAAAGHLTTVEWLHNHNIPCDSTDAQDAAAEFGQLEILQWLHARDIGQLTTWAMDKAAKNGHLDVLKWLHDHTHASCTTNAMDEAARCGHLDVLEWLHHHRSDGATDASIRNAAENGHADVLRWIFVHEPPTSTCSTWPMDTAAQHGHVEAIRVLHEHGWPASSRAMDKAAGGGFLNVVQWLHANRNEGCTTFAMDDAACEGHLEVIQWLHRHRAEGCSTNALDLACLHGHVKVAWWLIEHRTEGCSDDGVLRGVEYAIKRGHLDLVQWFCRHHAGVQAWKGSLAISEARRFGHHKIASYLKTGRPDTCPCNKCARSPAPAYCSVQ</sequence>
<evidence type="ECO:0000313" key="2">
    <source>
        <dbReference type="EMBL" id="VFT91400.1"/>
    </source>
</evidence>
<protein>
    <submittedName>
        <fullName evidence="2">Aste57867_14581 protein</fullName>
    </submittedName>
</protein>
<dbReference type="PANTHER" id="PTHR46586">
    <property type="entry name" value="ANKYRIN REPEAT-CONTAINING PROTEIN"/>
    <property type="match status" value="1"/>
</dbReference>
<name>A0A485L118_9STRA</name>
<dbReference type="Pfam" id="PF13637">
    <property type="entry name" value="Ank_4"/>
    <property type="match status" value="2"/>
</dbReference>
<dbReference type="Proteomes" id="UP000332933">
    <property type="component" value="Unassembled WGS sequence"/>
</dbReference>
<dbReference type="EMBL" id="VJMH01005562">
    <property type="protein sequence ID" value="KAF0694541.1"/>
    <property type="molecule type" value="Genomic_DNA"/>
</dbReference>
<gene>
    <name evidence="2" type="primary">Aste57867_14581</name>
    <name evidence="1" type="ORF">As57867_014527</name>
    <name evidence="2" type="ORF">ASTE57867_14581</name>
</gene>
<evidence type="ECO:0000313" key="1">
    <source>
        <dbReference type="EMBL" id="KAF0694541.1"/>
    </source>
</evidence>